<evidence type="ECO:0000256" key="1">
    <source>
        <dbReference type="SAM" id="MobiDB-lite"/>
    </source>
</evidence>
<gene>
    <name evidence="2" type="ORF">NOO_LOCUS3320</name>
</gene>
<reference evidence="2 3" key="2">
    <citation type="submission" date="2018-08" db="EMBL/GenBank/DDBJ databases">
        <authorList>
            <person name="Laetsch R D."/>
            <person name="Stevens L."/>
            <person name="Kumar S."/>
            <person name="Blaxter L. M."/>
        </authorList>
    </citation>
    <scope>NUCLEOTIDE SEQUENCE [LARGE SCALE GENOMIC DNA]</scope>
</reference>
<dbReference type="AlphaFoldDB" id="A0A182E5N9"/>
<feature type="region of interest" description="Disordered" evidence="1">
    <location>
        <begin position="1"/>
        <end position="23"/>
    </location>
</feature>
<dbReference type="EMBL" id="UYRW01000619">
    <property type="protein sequence ID" value="VDK68696.1"/>
    <property type="molecule type" value="Genomic_DNA"/>
</dbReference>
<reference evidence="4" key="1">
    <citation type="submission" date="2016-06" db="UniProtKB">
        <authorList>
            <consortium name="WormBaseParasite"/>
        </authorList>
    </citation>
    <scope>IDENTIFICATION</scope>
</reference>
<keyword evidence="3" id="KW-1185">Reference proteome</keyword>
<evidence type="ECO:0000313" key="3">
    <source>
        <dbReference type="Proteomes" id="UP000271087"/>
    </source>
</evidence>
<sequence>MALLDPASISLGEEEDEEEEEEILDAGCIPAVGASVVIDEQDGSTDQAASIKNDQIARDSSSGTNNSRNFPNESTSLRFAQPHFMYQVIPKTKVASSICGSASKITVDQITDSIYSDFIILMTGGEVIPPAEEHRQILDAMVQGDDYTVACDVDDEFLGHLDYVIVHLPSIRLLLTSEQREQVIESAMARFKNDKHPIGACLQLLQKNYIGFPSIIRLRNALMDCLSRLMTAGEDDVDYAVSSLDDAGTQSFTGEDMSNDSVLPETTSDSDFAVRKKGMTQNLLHTAIPDNEYDILAQILTRKVKIDDVENVVLRETIKTRMKGGLLVGEYWSEPNEFLSPGWRIRLRDSGKIIPRISEIDDIWRRCYETMPDCTQKQMLTYLEERYVGISLKTKQRAATKDILLKGSRVQFPSRPRCIGSKPMQYVQIDMVEMECSEYGDRCYTMALIVTDLYSHFVFGRALAEAPDTSLLVRHLMDIFGAFAPPEAYRTYTNDEVIGLVMSDIEKLFKIEIKNIGHGVMNHSNLCASMYKRAAEELGGRERWVEALPFAVIDYNQTPVQCFGDLRISPFEIMFGRRPWRNHSIPPWVRSGLYGENGNEVEGYIEGNHMGNTSGATEMCMIRSTPLPRRPEVEERLANVYLSEVSSNRAKISCVLGRYPAKFNDTGHVIDPGTGYLYEVGDCVYLRNSVQEEMYADRPKKRQNESRYYRASIIEVDYQNPDFMYKVCYWDDIIDVDHLPPDQWPGEGSLSAWVSPYDIAPSTADLARRRNVVRRRELEFQCKCGYDFCELVYNQNCPYKLSQACCQRLKMNCPYHSRLKVPPREISMSRPKNSTAPVLKLAANGERRLLTIPRRMKSEVDHSSSRWIFQGGRYIELFPSSSNTTPIVGREDQQSNVHFDYDVEAFSSKKRRIQVQYGNACYSNFVYDGNPVVSRLPVERSYGYQAVELYEPKDDTILDAFVKPGIYISIVSDNLMISNTHELEGLDVDDESIDVASNGQSASPEVSDQSVFLTRGDSKTMAEAGSGKISKIQQNPLQAEVLSMRSTKRISAPPQRLSPT</sequence>
<feature type="region of interest" description="Disordered" evidence="1">
    <location>
        <begin position="42"/>
        <end position="74"/>
    </location>
</feature>
<dbReference type="InterPro" id="IPR036397">
    <property type="entry name" value="RNaseH_sf"/>
</dbReference>
<evidence type="ECO:0000313" key="2">
    <source>
        <dbReference type="EMBL" id="VDK68696.1"/>
    </source>
</evidence>
<protein>
    <submittedName>
        <fullName evidence="4">Integrase catalytic domain-containing protein</fullName>
    </submittedName>
</protein>
<feature type="compositionally biased region" description="Polar residues" evidence="1">
    <location>
        <begin position="44"/>
        <end position="74"/>
    </location>
</feature>
<dbReference type="Gene3D" id="3.30.420.10">
    <property type="entry name" value="Ribonuclease H-like superfamily/Ribonuclease H"/>
    <property type="match status" value="1"/>
</dbReference>
<organism evidence="4">
    <name type="scientific">Onchocerca ochengi</name>
    <name type="common">Filarial nematode worm</name>
    <dbReference type="NCBI Taxonomy" id="42157"/>
    <lineage>
        <taxon>Eukaryota</taxon>
        <taxon>Metazoa</taxon>
        <taxon>Ecdysozoa</taxon>
        <taxon>Nematoda</taxon>
        <taxon>Chromadorea</taxon>
        <taxon>Rhabditida</taxon>
        <taxon>Spirurina</taxon>
        <taxon>Spiruromorpha</taxon>
        <taxon>Filarioidea</taxon>
        <taxon>Onchocercidae</taxon>
        <taxon>Onchocerca</taxon>
    </lineage>
</organism>
<dbReference type="InterPro" id="IPR012337">
    <property type="entry name" value="RNaseH-like_sf"/>
</dbReference>
<accession>A0A182E5N9</accession>
<name>A0A182E5N9_ONCOC</name>
<proteinExistence type="predicted"/>
<evidence type="ECO:0000313" key="4">
    <source>
        <dbReference type="WBParaSite" id="nOo.2.0.1.t03320-RA"/>
    </source>
</evidence>
<dbReference type="WBParaSite" id="nOo.2.0.1.t03320-RA">
    <property type="protein sequence ID" value="nOo.2.0.1.t03320-RA"/>
    <property type="gene ID" value="nOo.2.0.1.g03320"/>
</dbReference>
<dbReference type="GO" id="GO:0003676">
    <property type="term" value="F:nucleic acid binding"/>
    <property type="evidence" value="ECO:0007669"/>
    <property type="project" value="InterPro"/>
</dbReference>
<dbReference type="Proteomes" id="UP000271087">
    <property type="component" value="Unassembled WGS sequence"/>
</dbReference>
<dbReference type="OrthoDB" id="5794558at2759"/>
<feature type="compositionally biased region" description="Acidic residues" evidence="1">
    <location>
        <begin position="12"/>
        <end position="23"/>
    </location>
</feature>
<dbReference type="SUPFAM" id="SSF53098">
    <property type="entry name" value="Ribonuclease H-like"/>
    <property type="match status" value="1"/>
</dbReference>